<dbReference type="AlphaFoldDB" id="A0A8J7W782"/>
<accession>A0A8J7W782</accession>
<evidence type="ECO:0000313" key="2">
    <source>
        <dbReference type="Proteomes" id="UP000730161"/>
    </source>
</evidence>
<dbReference type="RefSeq" id="WP_211530635.1">
    <property type="nucleotide sequence ID" value="NZ_JWHL01000006.1"/>
</dbReference>
<reference evidence="1" key="1">
    <citation type="submission" date="2014-12" db="EMBL/GenBank/DDBJ databases">
        <authorList>
            <person name="Huang H.-H."/>
            <person name="Chen S.-C."/>
            <person name="Lai M.-C."/>
        </authorList>
    </citation>
    <scope>NUCLEOTIDE SEQUENCE</scope>
    <source>
        <strain evidence="1">K1F9705b</strain>
    </source>
</reference>
<protein>
    <submittedName>
        <fullName evidence="1">Uncharacterized protein</fullName>
    </submittedName>
</protein>
<comment type="caution">
    <text evidence="1">The sequence shown here is derived from an EMBL/GenBank/DDBJ whole genome shotgun (WGS) entry which is preliminary data.</text>
</comment>
<proteinExistence type="predicted"/>
<gene>
    <name evidence="1" type="ORF">RJ53_05435</name>
</gene>
<evidence type="ECO:0000313" key="1">
    <source>
        <dbReference type="EMBL" id="MBR1368976.1"/>
    </source>
</evidence>
<sequence length="87" mass="9843">MRKGEHPERDAETIRTLLAKRKQYHAKERSGKMEGTLMGVHSSIKSLHHRDDGERREAVRSFLRGAVRSDIRLSGDGASEPYGGDNR</sequence>
<organism evidence="1 2">
    <name type="scientific">Methanocalculus chunghsingensis</name>
    <dbReference type="NCBI Taxonomy" id="156457"/>
    <lineage>
        <taxon>Archaea</taxon>
        <taxon>Methanobacteriati</taxon>
        <taxon>Methanobacteriota</taxon>
        <taxon>Stenosarchaea group</taxon>
        <taxon>Methanomicrobia</taxon>
        <taxon>Methanomicrobiales</taxon>
        <taxon>Methanocalculaceae</taxon>
        <taxon>Methanocalculus</taxon>
    </lineage>
</organism>
<dbReference type="Proteomes" id="UP000730161">
    <property type="component" value="Unassembled WGS sequence"/>
</dbReference>
<dbReference type="EMBL" id="JWHL01000006">
    <property type="protein sequence ID" value="MBR1368976.1"/>
    <property type="molecule type" value="Genomic_DNA"/>
</dbReference>
<keyword evidence="2" id="KW-1185">Reference proteome</keyword>
<name>A0A8J7W782_9EURY</name>